<dbReference type="PANTHER" id="PTHR43179:SF12">
    <property type="entry name" value="GALACTOFURANOSYLTRANSFERASE GLFT2"/>
    <property type="match status" value="1"/>
</dbReference>
<evidence type="ECO:0000256" key="1">
    <source>
        <dbReference type="ARBA" id="ARBA00006739"/>
    </source>
</evidence>
<dbReference type="GO" id="GO:0016757">
    <property type="term" value="F:glycosyltransferase activity"/>
    <property type="evidence" value="ECO:0007669"/>
    <property type="project" value="UniProtKB-KW"/>
</dbReference>
<keyword evidence="3" id="KW-0808">Transferase</keyword>
<name>X1M2D4_9ZZZZ</name>
<reference evidence="5" key="1">
    <citation type="journal article" date="2014" name="Front. Microbiol.">
        <title>High frequency of phylogenetically diverse reductive dehalogenase-homologous genes in deep subseafloor sedimentary metagenomes.</title>
        <authorList>
            <person name="Kawai M."/>
            <person name="Futagami T."/>
            <person name="Toyoda A."/>
            <person name="Takaki Y."/>
            <person name="Nishi S."/>
            <person name="Hori S."/>
            <person name="Arai W."/>
            <person name="Tsubouchi T."/>
            <person name="Morono Y."/>
            <person name="Uchiyama I."/>
            <person name="Ito T."/>
            <person name="Fujiyama A."/>
            <person name="Inagaki F."/>
            <person name="Takami H."/>
        </authorList>
    </citation>
    <scope>NUCLEOTIDE SEQUENCE</scope>
    <source>
        <strain evidence="5">Expedition CK06-06</strain>
    </source>
</reference>
<comment type="caution">
    <text evidence="5">The sequence shown here is derived from an EMBL/GenBank/DDBJ whole genome shotgun (WGS) entry which is preliminary data.</text>
</comment>
<dbReference type="Gene3D" id="3.90.550.10">
    <property type="entry name" value="Spore Coat Polysaccharide Biosynthesis Protein SpsA, Chain A"/>
    <property type="match status" value="1"/>
</dbReference>
<evidence type="ECO:0000256" key="3">
    <source>
        <dbReference type="ARBA" id="ARBA00022679"/>
    </source>
</evidence>
<organism evidence="5">
    <name type="scientific">marine sediment metagenome</name>
    <dbReference type="NCBI Taxonomy" id="412755"/>
    <lineage>
        <taxon>unclassified sequences</taxon>
        <taxon>metagenomes</taxon>
        <taxon>ecological metagenomes</taxon>
    </lineage>
</organism>
<evidence type="ECO:0000259" key="4">
    <source>
        <dbReference type="Pfam" id="PF00535"/>
    </source>
</evidence>
<gene>
    <name evidence="5" type="ORF">S03H2_69845</name>
</gene>
<feature type="non-terminal residue" evidence="5">
    <location>
        <position position="106"/>
    </location>
</feature>
<dbReference type="InterPro" id="IPR001173">
    <property type="entry name" value="Glyco_trans_2-like"/>
</dbReference>
<dbReference type="SUPFAM" id="SSF53448">
    <property type="entry name" value="Nucleotide-diphospho-sugar transferases"/>
    <property type="match status" value="1"/>
</dbReference>
<proteinExistence type="inferred from homology"/>
<accession>X1M2D4</accession>
<evidence type="ECO:0000313" key="5">
    <source>
        <dbReference type="EMBL" id="GAI00534.1"/>
    </source>
</evidence>
<evidence type="ECO:0000256" key="2">
    <source>
        <dbReference type="ARBA" id="ARBA00022676"/>
    </source>
</evidence>
<dbReference type="AlphaFoldDB" id="X1M2D4"/>
<feature type="domain" description="Glycosyltransferase 2-like" evidence="4">
    <location>
        <begin position="2"/>
        <end position="58"/>
    </location>
</feature>
<dbReference type="Pfam" id="PF00535">
    <property type="entry name" value="Glycos_transf_2"/>
    <property type="match status" value="1"/>
</dbReference>
<dbReference type="InterPro" id="IPR029044">
    <property type="entry name" value="Nucleotide-diphossugar_trans"/>
</dbReference>
<comment type="similarity">
    <text evidence="1">Belongs to the glycosyltransferase 2 family.</text>
</comment>
<protein>
    <recommendedName>
        <fullName evidence="4">Glycosyltransferase 2-like domain-containing protein</fullName>
    </recommendedName>
</protein>
<dbReference type="EMBL" id="BARU01046249">
    <property type="protein sequence ID" value="GAI00534.1"/>
    <property type="molecule type" value="Genomic_DNA"/>
</dbReference>
<keyword evidence="2" id="KW-0328">Glycosyltransferase</keyword>
<dbReference type="PANTHER" id="PTHR43179">
    <property type="entry name" value="RHAMNOSYLTRANSFERASE WBBL"/>
    <property type="match status" value="1"/>
</dbReference>
<sequence>MGFAGAVNLGVNLSSGDIIVLLNPDVVVKEKWLLSLIEAFKVKEIGIVGSIILDSNQSFIQHAGAVIKKNGITEHIELNLEEVSLEDNEGIKQKIKEKLKSKFGKN</sequence>